<feature type="compositionally biased region" description="Acidic residues" evidence="2">
    <location>
        <begin position="2095"/>
        <end position="2305"/>
    </location>
</feature>
<feature type="compositionally biased region" description="Polar residues" evidence="2">
    <location>
        <begin position="1606"/>
        <end position="1616"/>
    </location>
</feature>
<dbReference type="VEuPathDB" id="PlasmoDB:PVVCY_1100940"/>
<dbReference type="VEuPathDB" id="PlasmoDB:PVSEL_1100890"/>
<dbReference type="VEuPathDB" id="PlasmoDB:PVBDA_1100860"/>
<feature type="compositionally biased region" description="Polar residues" evidence="2">
    <location>
        <begin position="2056"/>
        <end position="2071"/>
    </location>
</feature>
<organism evidence="3 4">
    <name type="scientific">Plasmodium vinckei</name>
    <dbReference type="NCBI Taxonomy" id="5860"/>
    <lineage>
        <taxon>Eukaryota</taxon>
        <taxon>Sar</taxon>
        <taxon>Alveolata</taxon>
        <taxon>Apicomplexa</taxon>
        <taxon>Aconoidasida</taxon>
        <taxon>Haemosporida</taxon>
        <taxon>Plasmodiidae</taxon>
        <taxon>Plasmodium</taxon>
        <taxon>Plasmodium (Vinckeia)</taxon>
    </lineage>
</organism>
<name>A0A6V7T4M4_PLAVN</name>
<keyword evidence="1" id="KW-0175">Coiled coil</keyword>
<evidence type="ECO:0000313" key="3">
    <source>
        <dbReference type="EMBL" id="CAD2108227.1"/>
    </source>
</evidence>
<evidence type="ECO:0000256" key="2">
    <source>
        <dbReference type="SAM" id="MobiDB-lite"/>
    </source>
</evidence>
<feature type="region of interest" description="Disordered" evidence="2">
    <location>
        <begin position="140"/>
        <end position="194"/>
    </location>
</feature>
<feature type="coiled-coil region" evidence="1">
    <location>
        <begin position="2460"/>
        <end position="2497"/>
    </location>
</feature>
<feature type="compositionally biased region" description="Low complexity" evidence="2">
    <location>
        <begin position="28"/>
        <end position="45"/>
    </location>
</feature>
<protein>
    <submittedName>
        <fullName evidence="3">Uncharacterized protein</fullName>
    </submittedName>
</protein>
<sequence>MSLNNNNIVDLVKKKKEIIKEKKKQSKSHSSISTKSNNSENKNELNKNTLINNFVTSQKLLKDLQKRDNISLDTSLYLFNVEIDKIQKITKCAKWKNVPYIYQKSATEILLRKNEYISELNKKYKKSIDKKVSPNNVVTKRYSSNVSTQRNNNKKVSLRSQTVAQPVHKNLENSTKQKSVSNTRENNYSKKKNNDVFDKLAKKCSYNNTNNLKNNNISHSNNHENMNENVNKHGNCLFRCSGNYSASTNLVTQEKDENSKIGKENKIKNIKNYKGTLYENTKGLKKNDYYYYDNNNSGSRPRATSAFGIGSEKEKIEKRMESIQNINERNSIWCSYASKDLNNSSKDDENSSNQKYISNYFCYNNGEQDSVILNPVDQEANDIRTKWPEMSCSYFKANNIDENPNKCEDKSIEIESGGATKKTIPNFERHTVSSFIKNLSVQKDILEKKQKQQVRENLKRMPTKQIVENSKKTYSSYDKTTQDNLKNLIKFQKKNDKNKMQDSSFEKIWNTVLKKQDTLNSVKNKSPNDKYDLYHVAPFNDNYSWVKNLRNYSSPAKLKNSEKQKEENKISSIMKVKKIKKNEIEEKVAIKGKAQNKDEQNKLEVDVDLPNDSLNCEDNLVEEDNNLKIKERNCFYNNYIFCGGEEPNENSEIEQENDNEEDDEVNKNNMKQYINVLENVKHNLKEGDKNPLEKFNERKSNNDFEIYEYVQNNENVKNNKIFEVLISPQKNINNRNKIITPKYAIKNRVIANNTQNLIPTSKKSISNVSNNLFGYQKYFQNNLNEKKGSNKYFTPSFKITSPLKSSNNNQTTSFQKNNANVNAQNSLETNAPIESKLMCNSCHTASNIKNVESLNSFDEQADKIIYNQNLSTSKELNTQKSGISNSSRDSKKCNEENANKLNGKFMFFCKNTNVLEKENSINNEIDHVDSINNIDPDADAYAELGQNYSCYKTLCVYNKFLNKSNEHEPVNTLEEAKQIEQNILEKKKSEHFCLSNGMKLVTKNSEQHILNHKANENIGKSITNSSINSRSFSMDTKQQNEQAIEKNTSMNSIDMVNEQNGVGCFNIGCSYNSASKSNNEVEIKKEISEPIENYRINDTNVDAKMGFDKADNNGGCYFNLCKSKGVNSQEYFMKSFENIKSSDAENCEKRKTVSIIDNKNNDKILEFENKDISNDRKQTYLQDPNDEDINLLKRKETYNHADTIVERKHTYNLNSMDNKNENNLNKKMSQEYVYINKIPSSHNYEVKEMKESIMNSKRATTYSFPVLKESSKNEEANSELIDDFVFIKNKIAIPKLKLDQMKHKNNHHFDIPNYEIKNPGCFSVVQCNQVRLVPFIPPTDNNRNFNSMASFSKNKHSELLKIESNYLSTLNPHKANRSHTFNNNKINEIIVKNNNMLSSNPKKLSTTSACSRSHTFNLNQRIPNNNNIATNLTSEKYGNNSNAFCSESFISNVFPVFRKTVSKSNIRHGSKLKLPEYQSKTTFQDLKNNSNNVIPNFSYGNISSQSVELKVNDSVNCMNPCICQNVPKSELTNESHLDSGYINIESHNAIANSKCDKQNKSFENVSKKMEEKKNSIPRKQSYKDMILSFFGIKKKDERNEEKDDTPNNCQNNGTMNVSKLYNTKSLGRVDSFHRVSKNSSNKNSNDLMTKQSNYFVPQKSFTRSNMNKQIINKTEIQGSSSIHNNNSNLPTNKINSTFGFSNYVNNTPMNINANTNTNASTKTKTHSLSFFELKNNKPSCTFESMNKVNSNSIPNNNFLCQNSNKQNDKIVSKIENNNIISSIPKVSSDLATPLNLNFSEKISTIGSNKSELNKSICNENVNSFKTCNNCIKEVENIKKENSNSTHIKESPLIESAFKDILSTERILQNSFKNNLPNKPISIPNIGIHKFFGNRTTESNIVDVQNDNIDVKSNITENKNINNETLEINKQNIDASSNFKEDTNNKCYNTYHQKNFQIIPFDKSDKKIIAKEVEPENKQVLNHNYTNLFISKSTIDILNKKINNVIYNPHSINMKFNPYDNMNQQNTDINNVILKPNISMDSKNSTTSALQQHIHLSNINQGPSYQTNNTQKETPKKDEPLPSVPVLSGENNVIQEGEEELDANSEIDVEKEEENEEEKEEEEEDEDEEDEDEEGEDDDENDEEDGENGDENDEEEGEEEDDDYQEEGEDGDEEEKDDDYEEGDEDDGEGDGEDYEGEDDEDGGDYDEEGGEEGDEDYEEEDEGEDYEEEEDGENYEEEEGDDYEEEEEADEYEEEVEDDEYEEEVEDEEYEEGEEDEEYEEEGEDEEYEEEGEGEEYEEEYEEESDTHLLSPPSVFNEHIDESKDDEYNPEMKYPEKYMKKLPPFNSLNIKNDKYKKMESSNDIFVLSPSNLSNIPSKNILSVYPPSTSSSFNVNLFEKKRKSISTLISKSMNSNEESNEGIYKNNENIYGEQDKKIPMAILRNDRESTFSNNNNSYKFFDEIAKQVEYEKKNNEQLKKKLKEQINMQRSLSKLREQQYAQLQFLKHKDVYNMNGNMYA</sequence>
<dbReference type="VEuPathDB" id="PlasmoDB:PVPCR_1100900"/>
<accession>A0A6V7T4M4</accession>
<dbReference type="EMBL" id="LR865432">
    <property type="protein sequence ID" value="CAD2108227.1"/>
    <property type="molecule type" value="Genomic_DNA"/>
</dbReference>
<evidence type="ECO:0000256" key="1">
    <source>
        <dbReference type="SAM" id="Coils"/>
    </source>
</evidence>
<feature type="region of interest" description="Disordered" evidence="2">
    <location>
        <begin position="2056"/>
        <end position="2330"/>
    </location>
</feature>
<dbReference type="Proteomes" id="UP000515697">
    <property type="component" value="Chromosome PVSEL_11"/>
</dbReference>
<gene>
    <name evidence="3" type="ORF">PVSEL_1100890</name>
</gene>
<reference evidence="3 4" key="1">
    <citation type="submission" date="2020-08" db="EMBL/GenBank/DDBJ databases">
        <authorList>
            <person name="Ramaprasad A."/>
        </authorList>
    </citation>
    <scope>NUCLEOTIDE SEQUENCE [LARGE SCALE GENOMIC DNA]</scope>
</reference>
<feature type="compositionally biased region" description="Polar residues" evidence="2">
    <location>
        <begin position="140"/>
        <end position="151"/>
    </location>
</feature>
<proteinExistence type="predicted"/>
<feature type="region of interest" description="Disordered" evidence="2">
    <location>
        <begin position="1597"/>
        <end position="1616"/>
    </location>
</feature>
<feature type="region of interest" description="Disordered" evidence="2">
    <location>
        <begin position="19"/>
        <end position="45"/>
    </location>
</feature>
<evidence type="ECO:0000313" key="4">
    <source>
        <dbReference type="Proteomes" id="UP000515697"/>
    </source>
</evidence>
<dbReference type="VEuPathDB" id="PlasmoDB:PVLDE_1100870"/>
<feature type="compositionally biased region" description="Polar residues" evidence="2">
    <location>
        <begin position="172"/>
        <end position="186"/>
    </location>
</feature>